<dbReference type="InterPro" id="IPR036770">
    <property type="entry name" value="Ankyrin_rpt-contain_sf"/>
</dbReference>
<dbReference type="OrthoDB" id="3799861at2759"/>
<dbReference type="Gene3D" id="1.25.40.20">
    <property type="entry name" value="Ankyrin repeat-containing domain"/>
    <property type="match status" value="1"/>
</dbReference>
<dbReference type="Proteomes" id="UP000800035">
    <property type="component" value="Unassembled WGS sequence"/>
</dbReference>
<dbReference type="AlphaFoldDB" id="A0A6A5UF95"/>
<name>A0A6A5UF95_9PLEO</name>
<protein>
    <submittedName>
        <fullName evidence="1">Uncharacterized protein</fullName>
    </submittedName>
</protein>
<accession>A0A6A5UF95</accession>
<evidence type="ECO:0000313" key="2">
    <source>
        <dbReference type="Proteomes" id="UP000800035"/>
    </source>
</evidence>
<gene>
    <name evidence="1" type="ORF">CC80DRAFT_589099</name>
</gene>
<dbReference type="SUPFAM" id="SSF48403">
    <property type="entry name" value="Ankyrin repeat"/>
    <property type="match status" value="1"/>
</dbReference>
<evidence type="ECO:0000313" key="1">
    <source>
        <dbReference type="EMBL" id="KAF1962609.1"/>
    </source>
</evidence>
<keyword evidence="2" id="KW-1185">Reference proteome</keyword>
<proteinExistence type="predicted"/>
<sequence>MATHPRCCAGLEHDNSDGWHDIHVAYVKALCSRAVAAPHARKWSLAKICDQASREDGLDDERFEGDLLAAAVYMNHLSLVVELVGKEGILRQRYSPTEFGLFGSPYLNAIATDNEAALELHFEAVEASPNLNLNKVRHSLIRSACHYGSTRMLKRILPVPDWRIGYRWMGKIEDGMAHSNLPSFEFLKARRTDYRLPATKQEERTVESLIGATLRCREDVVRHLLEMGASLTHIRWRVRHNSAPLLQACRGGFTGIVRILLEHGALILGDEIGEAAQHGRWYTVRVLLEHGVDVNSGSPPVVMSAVAWEREDVFCELVK</sequence>
<reference evidence="1" key="1">
    <citation type="journal article" date="2020" name="Stud. Mycol.">
        <title>101 Dothideomycetes genomes: a test case for predicting lifestyles and emergence of pathogens.</title>
        <authorList>
            <person name="Haridas S."/>
            <person name="Albert R."/>
            <person name="Binder M."/>
            <person name="Bloem J."/>
            <person name="Labutti K."/>
            <person name="Salamov A."/>
            <person name="Andreopoulos B."/>
            <person name="Baker S."/>
            <person name="Barry K."/>
            <person name="Bills G."/>
            <person name="Bluhm B."/>
            <person name="Cannon C."/>
            <person name="Castanera R."/>
            <person name="Culley D."/>
            <person name="Daum C."/>
            <person name="Ezra D."/>
            <person name="Gonzalez J."/>
            <person name="Henrissat B."/>
            <person name="Kuo A."/>
            <person name="Liang C."/>
            <person name="Lipzen A."/>
            <person name="Lutzoni F."/>
            <person name="Magnuson J."/>
            <person name="Mondo S."/>
            <person name="Nolan M."/>
            <person name="Ohm R."/>
            <person name="Pangilinan J."/>
            <person name="Park H.-J."/>
            <person name="Ramirez L."/>
            <person name="Alfaro M."/>
            <person name="Sun H."/>
            <person name="Tritt A."/>
            <person name="Yoshinaga Y."/>
            <person name="Zwiers L.-H."/>
            <person name="Turgeon B."/>
            <person name="Goodwin S."/>
            <person name="Spatafora J."/>
            <person name="Crous P."/>
            <person name="Grigoriev I."/>
        </authorList>
    </citation>
    <scope>NUCLEOTIDE SEQUENCE</scope>
    <source>
        <strain evidence="1">CBS 675.92</strain>
    </source>
</reference>
<organism evidence="1 2">
    <name type="scientific">Byssothecium circinans</name>
    <dbReference type="NCBI Taxonomy" id="147558"/>
    <lineage>
        <taxon>Eukaryota</taxon>
        <taxon>Fungi</taxon>
        <taxon>Dikarya</taxon>
        <taxon>Ascomycota</taxon>
        <taxon>Pezizomycotina</taxon>
        <taxon>Dothideomycetes</taxon>
        <taxon>Pleosporomycetidae</taxon>
        <taxon>Pleosporales</taxon>
        <taxon>Massarineae</taxon>
        <taxon>Massarinaceae</taxon>
        <taxon>Byssothecium</taxon>
    </lineage>
</organism>
<dbReference type="EMBL" id="ML976979">
    <property type="protein sequence ID" value="KAF1962609.1"/>
    <property type="molecule type" value="Genomic_DNA"/>
</dbReference>